<organism evidence="1 2">
    <name type="scientific">Rhizoctonia solani</name>
    <dbReference type="NCBI Taxonomy" id="456999"/>
    <lineage>
        <taxon>Eukaryota</taxon>
        <taxon>Fungi</taxon>
        <taxon>Dikarya</taxon>
        <taxon>Basidiomycota</taxon>
        <taxon>Agaricomycotina</taxon>
        <taxon>Agaricomycetes</taxon>
        <taxon>Cantharellales</taxon>
        <taxon>Ceratobasidiaceae</taxon>
        <taxon>Rhizoctonia</taxon>
    </lineage>
</organism>
<reference evidence="1" key="1">
    <citation type="submission" date="2021-01" db="EMBL/GenBank/DDBJ databases">
        <authorList>
            <person name="Kaushik A."/>
        </authorList>
    </citation>
    <scope>NUCLEOTIDE SEQUENCE</scope>
    <source>
        <strain evidence="1">AG3-T5</strain>
    </source>
</reference>
<protein>
    <submittedName>
        <fullName evidence="1">Uncharacterized protein</fullName>
    </submittedName>
</protein>
<evidence type="ECO:0000313" key="2">
    <source>
        <dbReference type="Proteomes" id="UP000663841"/>
    </source>
</evidence>
<accession>A0A8H3B0X3</accession>
<gene>
    <name evidence="1" type="ORF">RDB_LOCUS110559</name>
</gene>
<dbReference type="EMBL" id="CAJMWW010000110">
    <property type="protein sequence ID" value="CAE6445189.1"/>
    <property type="molecule type" value="Genomic_DNA"/>
</dbReference>
<name>A0A8H3B0X3_9AGAM</name>
<sequence length="166" mass="18772">MLNSLTDMNPVIAPMAMREWEEAGRLLANTLDNYLKMSTFLETSHLQGNDSGKDLINGIDSSLQTLQDQHKTLDQKFHRSRVALAKAWNRFASPIYHRPEEILSEIFLCVIYCPSNDPSCAAPLMATRQAARIQVLNIRSEYRQDIPYYRADPALGASHMHVPSIA</sequence>
<evidence type="ECO:0000313" key="1">
    <source>
        <dbReference type="EMBL" id="CAE6445189.1"/>
    </source>
</evidence>
<proteinExistence type="predicted"/>
<dbReference type="Gene3D" id="1.20.5.1500">
    <property type="match status" value="1"/>
</dbReference>
<comment type="caution">
    <text evidence="1">The sequence shown here is derived from an EMBL/GenBank/DDBJ whole genome shotgun (WGS) entry which is preliminary data.</text>
</comment>
<dbReference type="AlphaFoldDB" id="A0A8H3B0X3"/>
<dbReference type="Proteomes" id="UP000663841">
    <property type="component" value="Unassembled WGS sequence"/>
</dbReference>